<dbReference type="Pfam" id="PF12728">
    <property type="entry name" value="HTH_17"/>
    <property type="match status" value="1"/>
</dbReference>
<dbReference type="InterPro" id="IPR009061">
    <property type="entry name" value="DNA-bd_dom_put_sf"/>
</dbReference>
<evidence type="ECO:0000313" key="3">
    <source>
        <dbReference type="Proteomes" id="UP000622890"/>
    </source>
</evidence>
<reference evidence="2" key="1">
    <citation type="submission" date="2021-01" db="EMBL/GenBank/DDBJ databases">
        <title>Genome sequence of strain Noviherbaspirillum sp. DKR-6.</title>
        <authorList>
            <person name="Chaudhary D.K."/>
        </authorList>
    </citation>
    <scope>NUCLEOTIDE SEQUENCE</scope>
    <source>
        <strain evidence="2">DKR-6</strain>
    </source>
</reference>
<proteinExistence type="predicted"/>
<name>A0A934T3F7_9BURK</name>
<keyword evidence="3" id="KW-1185">Reference proteome</keyword>
<dbReference type="EMBL" id="JAEPBG010000043">
    <property type="protein sequence ID" value="MBK4739217.1"/>
    <property type="molecule type" value="Genomic_DNA"/>
</dbReference>
<organism evidence="2 3">
    <name type="scientific">Noviherbaspirillum pedocola</name>
    <dbReference type="NCBI Taxonomy" id="2801341"/>
    <lineage>
        <taxon>Bacteria</taxon>
        <taxon>Pseudomonadati</taxon>
        <taxon>Pseudomonadota</taxon>
        <taxon>Betaproteobacteria</taxon>
        <taxon>Burkholderiales</taxon>
        <taxon>Oxalobacteraceae</taxon>
        <taxon>Noviherbaspirillum</taxon>
    </lineage>
</organism>
<dbReference type="SUPFAM" id="SSF46955">
    <property type="entry name" value="Putative DNA-binding domain"/>
    <property type="match status" value="1"/>
</dbReference>
<gene>
    <name evidence="2" type="ORF">JJB74_31885</name>
</gene>
<dbReference type="AlphaFoldDB" id="A0A934T3F7"/>
<dbReference type="RefSeq" id="WP_200598587.1">
    <property type="nucleotide sequence ID" value="NZ_JAEPBG010000043.1"/>
</dbReference>
<protein>
    <submittedName>
        <fullName evidence="2">Helix-turn-helix domain-containing protein</fullName>
    </submittedName>
</protein>
<feature type="domain" description="Helix-turn-helix" evidence="1">
    <location>
        <begin position="14"/>
        <end position="62"/>
    </location>
</feature>
<comment type="caution">
    <text evidence="2">The sequence shown here is derived from an EMBL/GenBank/DDBJ whole genome shotgun (WGS) entry which is preliminary data.</text>
</comment>
<dbReference type="Proteomes" id="UP000622890">
    <property type="component" value="Unassembled WGS sequence"/>
</dbReference>
<evidence type="ECO:0000259" key="1">
    <source>
        <dbReference type="Pfam" id="PF12728"/>
    </source>
</evidence>
<dbReference type="InterPro" id="IPR041657">
    <property type="entry name" value="HTH_17"/>
</dbReference>
<sequence>MEAEVKNQDVLKSPGQAAGFLGASIQTLANWRATGRYSLPYVKVGRLVRYRESDLVAFIAANTVAPQSVREA</sequence>
<evidence type="ECO:0000313" key="2">
    <source>
        <dbReference type="EMBL" id="MBK4739217.1"/>
    </source>
</evidence>
<accession>A0A934T3F7</accession>